<feature type="compositionally biased region" description="Polar residues" evidence="8">
    <location>
        <begin position="250"/>
        <end position="267"/>
    </location>
</feature>
<evidence type="ECO:0000256" key="7">
    <source>
        <dbReference type="ARBA" id="ARBA00023224"/>
    </source>
</evidence>
<reference evidence="11" key="1">
    <citation type="submission" date="2022-11" db="UniProtKB">
        <authorList>
            <consortium name="EnsemblMetazoa"/>
        </authorList>
    </citation>
    <scope>IDENTIFICATION</scope>
</reference>
<feature type="region of interest" description="Disordered" evidence="8">
    <location>
        <begin position="348"/>
        <end position="407"/>
    </location>
</feature>
<dbReference type="PANTHER" id="PTHR24238">
    <property type="entry name" value="G-PROTEIN COUPLED RECEPTOR"/>
    <property type="match status" value="1"/>
</dbReference>
<evidence type="ECO:0000256" key="2">
    <source>
        <dbReference type="ARBA" id="ARBA00022692"/>
    </source>
</evidence>
<keyword evidence="3 9" id="KW-1133">Transmembrane helix</keyword>
<evidence type="ECO:0000256" key="9">
    <source>
        <dbReference type="SAM" id="Phobius"/>
    </source>
</evidence>
<comment type="subcellular location">
    <subcellularLocation>
        <location evidence="1">Membrane</location>
        <topology evidence="1">Multi-pass membrane protein</topology>
    </subcellularLocation>
</comment>
<accession>A0A914B3R2</accession>
<evidence type="ECO:0000313" key="11">
    <source>
        <dbReference type="EnsemblMetazoa" id="XP_038070946.1"/>
    </source>
</evidence>
<dbReference type="OMA" id="HYFAQCS"/>
<sequence length="528" mass="58470">MYSLAPHQLMLVIINCIALVLGAPGNILILHVYFGKPRKTSTHILIMGLALSDLMSLCFTFPLEIVSWSLEYEMEGGRAFCRLVGFGYHYFAQCSVLITVAIAIDRYNAVCRPHQWKITTGRAQGVVASCLLLSAVTSVAVLFSYDIKTIEVDADKVHFESDDAVDRVNITLCDRNVDGTFHKAVFILYTVWFGLLFLVLTMAYLRIYLTIRKRVSGGIATQEEGDVSRMRVVRPVIRFISHLTVVTNREGSAGTPSVQNNTENPSPIDNDAINPELASHSTNFLPPNTPSRSSQDEENSPLPRDEKSATLSGKSTNAFARALLLAGEVPHRPVLPSIVPAQNSHLRVTASPADDRGRPSPVSKPRASPRMATAWSKIKPRSVLAADESPAGGSTREDGRLNAGTTDNKPVAAPIARALQKRAAATAMNLKMQKKTTNMLLVAALTAVLTWFPTIVVEVSIHSVHEWLIYREDWLKILTCFMGWLFLFNFVTNPFVYSLMNSRFREDCSKSFRDCKLCRNKTAVVQNE</sequence>
<keyword evidence="12" id="KW-1185">Reference proteome</keyword>
<keyword evidence="7" id="KW-0807">Transducer</keyword>
<dbReference type="Proteomes" id="UP000887568">
    <property type="component" value="Unplaced"/>
</dbReference>
<dbReference type="PANTHER" id="PTHR24238:SF47">
    <property type="entry name" value="ECDYSTEROIDS_DOPAMINE RECEPTOR-RELATED"/>
    <property type="match status" value="1"/>
</dbReference>
<evidence type="ECO:0000256" key="3">
    <source>
        <dbReference type="ARBA" id="ARBA00022989"/>
    </source>
</evidence>
<dbReference type="GO" id="GO:0016020">
    <property type="term" value="C:membrane"/>
    <property type="evidence" value="ECO:0007669"/>
    <property type="project" value="UniProtKB-SubCell"/>
</dbReference>
<dbReference type="Pfam" id="PF00001">
    <property type="entry name" value="7tm_1"/>
    <property type="match status" value="1"/>
</dbReference>
<evidence type="ECO:0000313" key="12">
    <source>
        <dbReference type="Proteomes" id="UP000887568"/>
    </source>
</evidence>
<feature type="transmembrane region" description="Helical" evidence="9">
    <location>
        <begin position="12"/>
        <end position="32"/>
    </location>
</feature>
<keyword evidence="4" id="KW-0297">G-protein coupled receptor</keyword>
<keyword evidence="6" id="KW-0675">Receptor</keyword>
<evidence type="ECO:0000259" key="10">
    <source>
        <dbReference type="PROSITE" id="PS50262"/>
    </source>
</evidence>
<feature type="transmembrane region" description="Helical" evidence="9">
    <location>
        <begin position="125"/>
        <end position="145"/>
    </location>
</feature>
<dbReference type="Gene3D" id="1.20.1070.10">
    <property type="entry name" value="Rhodopsin 7-helix transmembrane proteins"/>
    <property type="match status" value="2"/>
</dbReference>
<evidence type="ECO:0000256" key="6">
    <source>
        <dbReference type="ARBA" id="ARBA00023170"/>
    </source>
</evidence>
<name>A0A914B3R2_PATMI</name>
<feature type="transmembrane region" description="Helical" evidence="9">
    <location>
        <begin position="83"/>
        <end position="104"/>
    </location>
</feature>
<dbReference type="SUPFAM" id="SSF81321">
    <property type="entry name" value="Family A G protein-coupled receptor-like"/>
    <property type="match status" value="1"/>
</dbReference>
<protein>
    <recommendedName>
        <fullName evidence="10">G-protein coupled receptors family 1 profile domain-containing protein</fullName>
    </recommendedName>
</protein>
<dbReference type="OrthoDB" id="9444602at2759"/>
<dbReference type="PROSITE" id="PS50262">
    <property type="entry name" value="G_PROTEIN_RECEP_F1_2"/>
    <property type="match status" value="1"/>
</dbReference>
<keyword evidence="2 9" id="KW-0812">Transmembrane</keyword>
<evidence type="ECO:0000256" key="8">
    <source>
        <dbReference type="SAM" id="MobiDB-lite"/>
    </source>
</evidence>
<dbReference type="GeneID" id="119739893"/>
<feature type="transmembrane region" description="Helical" evidence="9">
    <location>
        <begin position="439"/>
        <end position="461"/>
    </location>
</feature>
<dbReference type="SMART" id="SM01381">
    <property type="entry name" value="7TM_GPCR_Srsx"/>
    <property type="match status" value="1"/>
</dbReference>
<organism evidence="11 12">
    <name type="scientific">Patiria miniata</name>
    <name type="common">Bat star</name>
    <name type="synonym">Asterina miniata</name>
    <dbReference type="NCBI Taxonomy" id="46514"/>
    <lineage>
        <taxon>Eukaryota</taxon>
        <taxon>Metazoa</taxon>
        <taxon>Echinodermata</taxon>
        <taxon>Eleutherozoa</taxon>
        <taxon>Asterozoa</taxon>
        <taxon>Asteroidea</taxon>
        <taxon>Valvatacea</taxon>
        <taxon>Valvatida</taxon>
        <taxon>Asterinidae</taxon>
        <taxon>Patiria</taxon>
    </lineage>
</organism>
<feature type="domain" description="G-protein coupled receptors family 1 profile" evidence="10">
    <location>
        <begin position="25"/>
        <end position="497"/>
    </location>
</feature>
<dbReference type="CDD" id="cd00637">
    <property type="entry name" value="7tm_classA_rhodopsin-like"/>
    <property type="match status" value="1"/>
</dbReference>
<dbReference type="PRINTS" id="PR00237">
    <property type="entry name" value="GPCRRHODOPSN"/>
</dbReference>
<feature type="transmembrane region" description="Helical" evidence="9">
    <location>
        <begin position="481"/>
        <end position="500"/>
    </location>
</feature>
<feature type="transmembrane region" description="Helical" evidence="9">
    <location>
        <begin position="184"/>
        <end position="205"/>
    </location>
</feature>
<keyword evidence="5 9" id="KW-0472">Membrane</keyword>
<dbReference type="EnsemblMetazoa" id="XM_038215018.1">
    <property type="protein sequence ID" value="XP_038070946.1"/>
    <property type="gene ID" value="LOC119739893"/>
</dbReference>
<evidence type="ECO:0000256" key="4">
    <source>
        <dbReference type="ARBA" id="ARBA00023040"/>
    </source>
</evidence>
<dbReference type="InterPro" id="IPR000276">
    <property type="entry name" value="GPCR_Rhodpsn"/>
</dbReference>
<feature type="compositionally biased region" description="Polar residues" evidence="8">
    <location>
        <begin position="279"/>
        <end position="293"/>
    </location>
</feature>
<dbReference type="GO" id="GO:0004930">
    <property type="term" value="F:G protein-coupled receptor activity"/>
    <property type="evidence" value="ECO:0007669"/>
    <property type="project" value="UniProtKB-KW"/>
</dbReference>
<dbReference type="InterPro" id="IPR017452">
    <property type="entry name" value="GPCR_Rhodpsn_7TM"/>
</dbReference>
<dbReference type="AlphaFoldDB" id="A0A914B3R2"/>
<evidence type="ECO:0000256" key="1">
    <source>
        <dbReference type="ARBA" id="ARBA00004141"/>
    </source>
</evidence>
<feature type="transmembrane region" description="Helical" evidence="9">
    <location>
        <begin position="44"/>
        <end position="63"/>
    </location>
</feature>
<feature type="region of interest" description="Disordered" evidence="8">
    <location>
        <begin position="250"/>
        <end position="313"/>
    </location>
</feature>
<proteinExistence type="predicted"/>
<evidence type="ECO:0000256" key="5">
    <source>
        <dbReference type="ARBA" id="ARBA00023136"/>
    </source>
</evidence>
<dbReference type="RefSeq" id="XP_038070946.1">
    <property type="nucleotide sequence ID" value="XM_038215018.1"/>
</dbReference>